<organism evidence="1 2">
    <name type="scientific">Populus trichocarpa</name>
    <name type="common">Western balsam poplar</name>
    <name type="synonym">Populus balsamifera subsp. trichocarpa</name>
    <dbReference type="NCBI Taxonomy" id="3694"/>
    <lineage>
        <taxon>Eukaryota</taxon>
        <taxon>Viridiplantae</taxon>
        <taxon>Streptophyta</taxon>
        <taxon>Embryophyta</taxon>
        <taxon>Tracheophyta</taxon>
        <taxon>Spermatophyta</taxon>
        <taxon>Magnoliopsida</taxon>
        <taxon>eudicotyledons</taxon>
        <taxon>Gunneridae</taxon>
        <taxon>Pentapetalae</taxon>
        <taxon>rosids</taxon>
        <taxon>fabids</taxon>
        <taxon>Malpighiales</taxon>
        <taxon>Salicaceae</taxon>
        <taxon>Saliceae</taxon>
        <taxon>Populus</taxon>
    </lineage>
</organism>
<dbReference type="Proteomes" id="UP000006729">
    <property type="component" value="Chromosome 6"/>
</dbReference>
<reference evidence="1 2" key="1">
    <citation type="journal article" date="2006" name="Science">
        <title>The genome of black cottonwood, Populus trichocarpa (Torr. &amp; Gray).</title>
        <authorList>
            <person name="Tuskan G.A."/>
            <person name="Difazio S."/>
            <person name="Jansson S."/>
            <person name="Bohlmann J."/>
            <person name="Grigoriev I."/>
            <person name="Hellsten U."/>
            <person name="Putnam N."/>
            <person name="Ralph S."/>
            <person name="Rombauts S."/>
            <person name="Salamov A."/>
            <person name="Schein J."/>
            <person name="Sterck L."/>
            <person name="Aerts A."/>
            <person name="Bhalerao R.R."/>
            <person name="Bhalerao R.P."/>
            <person name="Blaudez D."/>
            <person name="Boerjan W."/>
            <person name="Brun A."/>
            <person name="Brunner A."/>
            <person name="Busov V."/>
            <person name="Campbell M."/>
            <person name="Carlson J."/>
            <person name="Chalot M."/>
            <person name="Chapman J."/>
            <person name="Chen G.L."/>
            <person name="Cooper D."/>
            <person name="Coutinho P.M."/>
            <person name="Couturier J."/>
            <person name="Covert S."/>
            <person name="Cronk Q."/>
            <person name="Cunningham R."/>
            <person name="Davis J."/>
            <person name="Degroeve S."/>
            <person name="Dejardin A."/>
            <person name="Depamphilis C."/>
            <person name="Detter J."/>
            <person name="Dirks B."/>
            <person name="Dubchak I."/>
            <person name="Duplessis S."/>
            <person name="Ehlting J."/>
            <person name="Ellis B."/>
            <person name="Gendler K."/>
            <person name="Goodstein D."/>
            <person name="Gribskov M."/>
            <person name="Grimwood J."/>
            <person name="Groover A."/>
            <person name="Gunter L."/>
            <person name="Hamberger B."/>
            <person name="Heinze B."/>
            <person name="Helariutta Y."/>
            <person name="Henrissat B."/>
            <person name="Holligan D."/>
            <person name="Holt R."/>
            <person name="Huang W."/>
            <person name="Islam-Faridi N."/>
            <person name="Jones S."/>
            <person name="Jones-Rhoades M."/>
            <person name="Jorgensen R."/>
            <person name="Joshi C."/>
            <person name="Kangasjarvi J."/>
            <person name="Karlsson J."/>
            <person name="Kelleher C."/>
            <person name="Kirkpatrick R."/>
            <person name="Kirst M."/>
            <person name="Kohler A."/>
            <person name="Kalluri U."/>
            <person name="Larimer F."/>
            <person name="Leebens-Mack J."/>
            <person name="Leple J.C."/>
            <person name="Locascio P."/>
            <person name="Lou Y."/>
            <person name="Lucas S."/>
            <person name="Martin F."/>
            <person name="Montanini B."/>
            <person name="Napoli C."/>
            <person name="Nelson D.R."/>
            <person name="Nelson C."/>
            <person name="Nieminen K."/>
            <person name="Nilsson O."/>
            <person name="Pereda V."/>
            <person name="Peter G."/>
            <person name="Philippe R."/>
            <person name="Pilate G."/>
            <person name="Poliakov A."/>
            <person name="Razumovskaya J."/>
            <person name="Richardson P."/>
            <person name="Rinaldi C."/>
            <person name="Ritland K."/>
            <person name="Rouze P."/>
            <person name="Ryaboy D."/>
            <person name="Schmutz J."/>
            <person name="Schrader J."/>
            <person name="Segerman B."/>
            <person name="Shin H."/>
            <person name="Siddiqui A."/>
            <person name="Sterky F."/>
            <person name="Terry A."/>
            <person name="Tsai C.J."/>
            <person name="Uberbacher E."/>
            <person name="Unneberg P."/>
            <person name="Vahala J."/>
            <person name="Wall K."/>
            <person name="Wessler S."/>
            <person name="Yang G."/>
            <person name="Yin T."/>
            <person name="Douglas C."/>
            <person name="Marra M."/>
            <person name="Sandberg G."/>
            <person name="Van de Peer Y."/>
            <person name="Rokhsar D."/>
        </authorList>
    </citation>
    <scope>NUCLEOTIDE SEQUENCE [LARGE SCALE GENOMIC DNA]</scope>
    <source>
        <strain evidence="2">cv. Nisqually</strain>
    </source>
</reference>
<protein>
    <submittedName>
        <fullName evidence="1">Uncharacterized protein</fullName>
    </submittedName>
</protein>
<accession>A0A3N7GK08</accession>
<evidence type="ECO:0000313" key="1">
    <source>
        <dbReference type="EMBL" id="RQO91494.1"/>
    </source>
</evidence>
<evidence type="ECO:0000313" key="2">
    <source>
        <dbReference type="Proteomes" id="UP000006729"/>
    </source>
</evidence>
<gene>
    <name evidence="1" type="ORF">POPTR_006G093550</name>
</gene>
<sequence length="85" mass="9360">MQLQGRVCFSLRISAPLSYNHVFFCRGLSFYAGVQLWFSMYMISIVKPMVINSQHNLPGVSSVSLLLEPEITTTATNSNDADGSA</sequence>
<dbReference type="AlphaFoldDB" id="A0A3N7GK08"/>
<keyword evidence="2" id="KW-1185">Reference proteome</keyword>
<dbReference type="InParanoid" id="A0A3N7GK08"/>
<proteinExistence type="predicted"/>
<dbReference type="EMBL" id="CM009295">
    <property type="protein sequence ID" value="RQO91494.1"/>
    <property type="molecule type" value="Genomic_DNA"/>
</dbReference>
<name>A0A3N7GK08_POPTR</name>